<dbReference type="GO" id="GO:0008757">
    <property type="term" value="F:S-adenosylmethionine-dependent methyltransferase activity"/>
    <property type="evidence" value="ECO:0007669"/>
    <property type="project" value="InterPro"/>
</dbReference>
<dbReference type="InterPro" id="IPR029063">
    <property type="entry name" value="SAM-dependent_MTases_sf"/>
</dbReference>
<feature type="domain" description="Methyltransferase type 11" evidence="1">
    <location>
        <begin position="33"/>
        <end position="113"/>
    </location>
</feature>
<gene>
    <name evidence="2" type="ORF">A3H40_03995</name>
</gene>
<dbReference type="STRING" id="1797794.A3H40_03995"/>
<dbReference type="EMBL" id="MFDV01000008">
    <property type="protein sequence ID" value="OGE72377.1"/>
    <property type="molecule type" value="Genomic_DNA"/>
</dbReference>
<dbReference type="Pfam" id="PF08241">
    <property type="entry name" value="Methyltransf_11"/>
    <property type="match status" value="1"/>
</dbReference>
<organism evidence="2 3">
    <name type="scientific">Candidatus Daviesbacteria bacterium RIFCSPLOWO2_02_FULL_38_15</name>
    <dbReference type="NCBI Taxonomy" id="1797794"/>
    <lineage>
        <taxon>Bacteria</taxon>
        <taxon>Candidatus Daviesiibacteriota</taxon>
    </lineage>
</organism>
<accession>A0A1F5N436</accession>
<dbReference type="AlphaFoldDB" id="A0A1F5N436"/>
<proteinExistence type="predicted"/>
<sequence length="187" mass="21881">MKKFNISSFTTPYRANLIVSIYRSWFKSNGKALDVGSGTGIVAKLLKEKLGLKVTCADVKNYLVYDLPFVKIKGEKLPFPKRSFDVVLFNDVLHHIEKSKQEQILEEALRVGKNVFIFEFEPSISGKIFDIVLNKLHYDDLAVPLSFRYAKEWKQLFKKLSADCDYIKLKRPFWYPFTHIVFRVYKK</sequence>
<dbReference type="Proteomes" id="UP000177057">
    <property type="component" value="Unassembled WGS sequence"/>
</dbReference>
<evidence type="ECO:0000313" key="3">
    <source>
        <dbReference type="Proteomes" id="UP000177057"/>
    </source>
</evidence>
<comment type="caution">
    <text evidence="2">The sequence shown here is derived from an EMBL/GenBank/DDBJ whole genome shotgun (WGS) entry which is preliminary data.</text>
</comment>
<dbReference type="Gene3D" id="3.40.50.150">
    <property type="entry name" value="Vaccinia Virus protein VP39"/>
    <property type="match status" value="1"/>
</dbReference>
<dbReference type="CDD" id="cd02440">
    <property type="entry name" value="AdoMet_MTases"/>
    <property type="match status" value="1"/>
</dbReference>
<dbReference type="InterPro" id="IPR013216">
    <property type="entry name" value="Methyltransf_11"/>
</dbReference>
<evidence type="ECO:0000259" key="1">
    <source>
        <dbReference type="Pfam" id="PF08241"/>
    </source>
</evidence>
<protein>
    <recommendedName>
        <fullName evidence="1">Methyltransferase type 11 domain-containing protein</fullName>
    </recommendedName>
</protein>
<name>A0A1F5N436_9BACT</name>
<reference evidence="2 3" key="1">
    <citation type="journal article" date="2016" name="Nat. Commun.">
        <title>Thousands of microbial genomes shed light on interconnected biogeochemical processes in an aquifer system.</title>
        <authorList>
            <person name="Anantharaman K."/>
            <person name="Brown C.T."/>
            <person name="Hug L.A."/>
            <person name="Sharon I."/>
            <person name="Castelle C.J."/>
            <person name="Probst A.J."/>
            <person name="Thomas B.C."/>
            <person name="Singh A."/>
            <person name="Wilkins M.J."/>
            <person name="Karaoz U."/>
            <person name="Brodie E.L."/>
            <person name="Williams K.H."/>
            <person name="Hubbard S.S."/>
            <person name="Banfield J.F."/>
        </authorList>
    </citation>
    <scope>NUCLEOTIDE SEQUENCE [LARGE SCALE GENOMIC DNA]</scope>
</reference>
<evidence type="ECO:0000313" key="2">
    <source>
        <dbReference type="EMBL" id="OGE72377.1"/>
    </source>
</evidence>
<dbReference type="SUPFAM" id="SSF53335">
    <property type="entry name" value="S-adenosyl-L-methionine-dependent methyltransferases"/>
    <property type="match status" value="1"/>
</dbReference>